<evidence type="ECO:0000313" key="1">
    <source>
        <dbReference type="EMBL" id="KAK4291037.1"/>
    </source>
</evidence>
<protein>
    <submittedName>
        <fullName evidence="1">Uncharacterized protein</fullName>
    </submittedName>
</protein>
<comment type="caution">
    <text evidence="1">The sequence shown here is derived from an EMBL/GenBank/DDBJ whole genome shotgun (WGS) entry which is preliminary data.</text>
</comment>
<dbReference type="AlphaFoldDB" id="A0AAE1NKZ0"/>
<reference evidence="1" key="1">
    <citation type="submission" date="2023-11" db="EMBL/GenBank/DDBJ databases">
        <title>Genome assemblies of two species of porcelain crab, Petrolisthes cinctipes and Petrolisthes manimaculis (Anomura: Porcellanidae).</title>
        <authorList>
            <person name="Angst P."/>
        </authorList>
    </citation>
    <scope>NUCLEOTIDE SEQUENCE</scope>
    <source>
        <strain evidence="1">PB745_02</strain>
        <tissue evidence="1">Gill</tissue>
    </source>
</reference>
<proteinExistence type="predicted"/>
<gene>
    <name evidence="1" type="ORF">Pmani_036109</name>
</gene>
<evidence type="ECO:0000313" key="2">
    <source>
        <dbReference type="Proteomes" id="UP001292094"/>
    </source>
</evidence>
<keyword evidence="2" id="KW-1185">Reference proteome</keyword>
<organism evidence="1 2">
    <name type="scientific">Petrolisthes manimaculis</name>
    <dbReference type="NCBI Taxonomy" id="1843537"/>
    <lineage>
        <taxon>Eukaryota</taxon>
        <taxon>Metazoa</taxon>
        <taxon>Ecdysozoa</taxon>
        <taxon>Arthropoda</taxon>
        <taxon>Crustacea</taxon>
        <taxon>Multicrustacea</taxon>
        <taxon>Malacostraca</taxon>
        <taxon>Eumalacostraca</taxon>
        <taxon>Eucarida</taxon>
        <taxon>Decapoda</taxon>
        <taxon>Pleocyemata</taxon>
        <taxon>Anomura</taxon>
        <taxon>Galatheoidea</taxon>
        <taxon>Porcellanidae</taxon>
        <taxon>Petrolisthes</taxon>
    </lineage>
</organism>
<dbReference type="EMBL" id="JAWZYT010005294">
    <property type="protein sequence ID" value="KAK4291037.1"/>
    <property type="molecule type" value="Genomic_DNA"/>
</dbReference>
<accession>A0AAE1NKZ0</accession>
<dbReference type="Proteomes" id="UP001292094">
    <property type="component" value="Unassembled WGS sequence"/>
</dbReference>
<name>A0AAE1NKZ0_9EUCA</name>
<sequence length="93" mass="10191">MAVPGLTHAGTLAVVALEGRHHNGLHRPQDTPPRHLSVWFLSAVVYGLVYKYTYTRYVQDEAASINRVSQGRVNRAAPVTHDSLLSWGVISGV</sequence>